<reference evidence="3 4" key="1">
    <citation type="journal article" date="2018" name="Evol. Lett.">
        <title>Horizontal gene cluster transfer increased hallucinogenic mushroom diversity.</title>
        <authorList>
            <person name="Reynolds H.T."/>
            <person name="Vijayakumar V."/>
            <person name="Gluck-Thaler E."/>
            <person name="Korotkin H.B."/>
            <person name="Matheny P.B."/>
            <person name="Slot J.C."/>
        </authorList>
    </citation>
    <scope>NUCLEOTIDE SEQUENCE [LARGE SCALE GENOMIC DNA]</scope>
    <source>
        <strain evidence="3 4">SRW20</strain>
    </source>
</reference>
<sequence length="808" mass="91884">MSSPMEDQEGLSEHKRLGFERLRQHAAFNAIPVGGNRLVADEPLCHLGTRGGILSHLLAWSEALNYTYPVKWLQGSSGMGKSTILRTVAYRLMQRRGLLAQFFFRRTSAGRNTAAHFVATLAYQISLSIPDVQPYIEGAIERNPMLFSLSLWDQAQALILSPIQAVHRSSPLEPSQTPRIIIIDGLDECHDSDKQWEILQILCRMLVNLPISFAVLISSRPEHHIRSAFELGDLNRITSPLSLDDSYELDTDIRKFLEYKFRKIKKKHPSRILLPKEWPAEGVIESLTKISSGQFVFASTLDKFISSTHHNPAERLQTILQSDVVVSSKSRGQLGLLYTAILQTVDPLDLTDILRVLGALLIPFDSGRKILSQAFLEHLLGLPQGGVRRFLFDLECFVNCWESDEHVHFLHDSFPEYLFDKARAGRYWIDLGLIYADLTQQCVIKLLKPTDWKGIGDLIFFLDQHKVLFSRATPTTSLHAAIKNFDLQKMNQLTTQKALYYFDLRISFLQAIRMSKFTDAEALYRSQLTTYARCIRPKMQIYTQDLITRYYLIAAVSMSSRYSSTLSCIFPICHKLKRFDQKLGFKVIDSEISPDFKGIMRDLFDNPGEYFVSRNKYADISVYLLYSMTEGSETYIIPGYRPNFFFKSVEQCMADVFPAILSKAAFREDVVLRMQDKALSAPYLRCVPIADAIRKYLATTDMRPKVGLAPLRRPSLIVNLSSILNRHSSTPERIMSSVAASKGPVQVVGLTTLIPVTVPGRRIHSKWKFVPKMECRVPEALGPFPRAPNTIVIMTFPLPVLQERCRRS</sequence>
<evidence type="ECO:0000256" key="1">
    <source>
        <dbReference type="ARBA" id="ARBA00022737"/>
    </source>
</evidence>
<comment type="caution">
    <text evidence="3">The sequence shown here is derived from an EMBL/GenBank/DDBJ whole genome shotgun (WGS) entry which is preliminary data.</text>
</comment>
<dbReference type="Pfam" id="PF24883">
    <property type="entry name" value="NPHP3_N"/>
    <property type="match status" value="1"/>
</dbReference>
<name>A0A409VUG8_9AGAR</name>
<dbReference type="Proteomes" id="UP000284706">
    <property type="component" value="Unassembled WGS sequence"/>
</dbReference>
<evidence type="ECO:0000259" key="2">
    <source>
        <dbReference type="Pfam" id="PF24883"/>
    </source>
</evidence>
<dbReference type="EMBL" id="NHYE01005559">
    <property type="protein sequence ID" value="PPQ69897.1"/>
    <property type="molecule type" value="Genomic_DNA"/>
</dbReference>
<dbReference type="InterPro" id="IPR027417">
    <property type="entry name" value="P-loop_NTPase"/>
</dbReference>
<dbReference type="AlphaFoldDB" id="A0A409VUG8"/>
<keyword evidence="1" id="KW-0677">Repeat</keyword>
<organism evidence="3 4">
    <name type="scientific">Gymnopilus dilepis</name>
    <dbReference type="NCBI Taxonomy" id="231916"/>
    <lineage>
        <taxon>Eukaryota</taxon>
        <taxon>Fungi</taxon>
        <taxon>Dikarya</taxon>
        <taxon>Basidiomycota</taxon>
        <taxon>Agaricomycotina</taxon>
        <taxon>Agaricomycetes</taxon>
        <taxon>Agaricomycetidae</taxon>
        <taxon>Agaricales</taxon>
        <taxon>Agaricineae</taxon>
        <taxon>Hymenogastraceae</taxon>
        <taxon>Gymnopilus</taxon>
    </lineage>
</organism>
<dbReference type="PANTHER" id="PTHR10039">
    <property type="entry name" value="AMELOGENIN"/>
    <property type="match status" value="1"/>
</dbReference>
<evidence type="ECO:0000313" key="4">
    <source>
        <dbReference type="Proteomes" id="UP000284706"/>
    </source>
</evidence>
<dbReference type="PANTHER" id="PTHR10039:SF17">
    <property type="entry name" value="FUNGAL STAND N-TERMINAL GOODBYE DOMAIN-CONTAINING PROTEIN-RELATED"/>
    <property type="match status" value="1"/>
</dbReference>
<dbReference type="InParanoid" id="A0A409VUG8"/>
<evidence type="ECO:0000313" key="3">
    <source>
        <dbReference type="EMBL" id="PPQ69897.1"/>
    </source>
</evidence>
<keyword evidence="4" id="KW-1185">Reference proteome</keyword>
<gene>
    <name evidence="3" type="ORF">CVT26_014160</name>
</gene>
<accession>A0A409VUG8</accession>
<dbReference type="OrthoDB" id="163438at2759"/>
<dbReference type="SUPFAM" id="SSF52540">
    <property type="entry name" value="P-loop containing nucleoside triphosphate hydrolases"/>
    <property type="match status" value="1"/>
</dbReference>
<proteinExistence type="predicted"/>
<dbReference type="InterPro" id="IPR056884">
    <property type="entry name" value="NPHP3-like_N"/>
</dbReference>
<feature type="domain" description="Nephrocystin 3-like N-terminal" evidence="2">
    <location>
        <begin position="68"/>
        <end position="220"/>
    </location>
</feature>
<protein>
    <recommendedName>
        <fullName evidence="2">Nephrocystin 3-like N-terminal domain-containing protein</fullName>
    </recommendedName>
</protein>
<dbReference type="Gene3D" id="3.40.50.300">
    <property type="entry name" value="P-loop containing nucleotide triphosphate hydrolases"/>
    <property type="match status" value="1"/>
</dbReference>